<evidence type="ECO:0000256" key="1">
    <source>
        <dbReference type="ARBA" id="ARBA00003142"/>
    </source>
</evidence>
<keyword evidence="9 12" id="KW-0472">Membrane</keyword>
<evidence type="ECO:0000256" key="11">
    <source>
        <dbReference type="ARBA" id="ARBA00045104"/>
    </source>
</evidence>
<evidence type="ECO:0000256" key="9">
    <source>
        <dbReference type="ARBA" id="ARBA00023136"/>
    </source>
</evidence>
<keyword evidence="6 12" id="KW-0812">Transmembrane</keyword>
<dbReference type="InterPro" id="IPR001296">
    <property type="entry name" value="Glyco_trans_1"/>
</dbReference>
<dbReference type="AlphaFoldDB" id="A0A5C5FWQ1"/>
<dbReference type="Pfam" id="PF13439">
    <property type="entry name" value="Glyco_transf_4"/>
    <property type="match status" value="1"/>
</dbReference>
<comment type="subcellular location">
    <subcellularLocation>
        <location evidence="2 12">Endoplasmic reticulum membrane</location>
    </subcellularLocation>
</comment>
<evidence type="ECO:0000256" key="3">
    <source>
        <dbReference type="ARBA" id="ARBA00004922"/>
    </source>
</evidence>
<dbReference type="GO" id="GO:0004378">
    <property type="term" value="F:GDP-Man:Man(1)GlcNAc(2)-PP-Dol alpha-1,3-mannosyltransferase activity"/>
    <property type="evidence" value="ECO:0007669"/>
    <property type="project" value="UniProtKB-UniRule"/>
</dbReference>
<comment type="pathway">
    <text evidence="3 12">Protein modification; protein glycosylation.</text>
</comment>
<keyword evidence="16" id="KW-1185">Reference proteome</keyword>
<proteinExistence type="inferred from homology"/>
<evidence type="ECO:0000256" key="4">
    <source>
        <dbReference type="ARBA" id="ARBA00022676"/>
    </source>
</evidence>
<dbReference type="Gene3D" id="3.40.50.2000">
    <property type="entry name" value="Glycogen Phosphorylase B"/>
    <property type="match status" value="2"/>
</dbReference>
<keyword evidence="4 12" id="KW-0328">Glycosyltransferase</keyword>
<dbReference type="EC" id="2.4.1.257" evidence="12"/>
<evidence type="ECO:0000259" key="13">
    <source>
        <dbReference type="Pfam" id="PF00534"/>
    </source>
</evidence>
<dbReference type="GO" id="GO:0005789">
    <property type="term" value="C:endoplasmic reticulum membrane"/>
    <property type="evidence" value="ECO:0007669"/>
    <property type="project" value="UniProtKB-SubCell"/>
</dbReference>
<dbReference type="GO" id="GO:0102704">
    <property type="term" value="F:GDP-Man:Man(2)GlcNAc(2)-PP-Dol alpha-1,6-mannosyltransferase activity"/>
    <property type="evidence" value="ECO:0007669"/>
    <property type="project" value="UniProtKB-UniRule"/>
</dbReference>
<evidence type="ECO:0000313" key="16">
    <source>
        <dbReference type="Proteomes" id="UP000311382"/>
    </source>
</evidence>
<feature type="domain" description="Glycosyltransferase subfamily 4-like N-terminal" evidence="14">
    <location>
        <begin position="20"/>
        <end position="257"/>
    </location>
</feature>
<sequence>MAPRARPLRIAFIHPDLGLGGAERLVVDAAVALQKRGHEVEVFTSYHEPGRDGRSFDETKDGTLQVHVLGNWLFPRSVFGSFTIVCVMLRQLHLVASFLLSCLLFHLSSLPLLSLLVIPLDHPFASSLDWSPRRQTEPFDVIVVDQLSLAVPLLRWFGQNRVVFYCHFPDLLLSPSSSASARNLPTTPRDPRAGQPFSFAGELRKTYRAPIDAMEMATTGEADKILVNSEFTASVFERTFADLRRRPRVVYPAVNLEVGQEVKGEVDEGDKWLVSSDEPMLLSINRYEGKKDLALALEAFALVRSSNSAQEHTHKPLRLVLAGGYDPRLADNVRTLAQLQQLASRLGLSSHAVATGGPLPAVPSPVAPRFRPVIAAEPPATAKGERAPDVLFLLNVTARQKALLLDSAKSGARALLYTPMYEHFGIVPLEGMAAGLPVVATTSGGPTETVVDRGLGDDAAAVEGTTGLLRPRDPAAWAEALSALLALSPERRAQVGTAGRARVRGFFSLERLGEDFERACTDAARQGMPIPYEVGYKKMLAFVAIGSVCTASGVAAYLVGRM</sequence>
<evidence type="ECO:0000256" key="10">
    <source>
        <dbReference type="ARBA" id="ARBA00045103"/>
    </source>
</evidence>
<dbReference type="InterPro" id="IPR027054">
    <property type="entry name" value="ALG2"/>
</dbReference>
<accession>A0A5C5FWQ1</accession>
<gene>
    <name evidence="15" type="ORF">DMC30DRAFT_411605</name>
</gene>
<dbReference type="OrthoDB" id="448893at2759"/>
<dbReference type="Pfam" id="PF00534">
    <property type="entry name" value="Glycos_transf_1"/>
    <property type="match status" value="1"/>
</dbReference>
<comment type="similarity">
    <text evidence="12">Belongs to the glycosyltransferase group 1 family.</text>
</comment>
<organism evidence="15 16">
    <name type="scientific">Rhodotorula diobovata</name>
    <dbReference type="NCBI Taxonomy" id="5288"/>
    <lineage>
        <taxon>Eukaryota</taxon>
        <taxon>Fungi</taxon>
        <taxon>Dikarya</taxon>
        <taxon>Basidiomycota</taxon>
        <taxon>Pucciniomycotina</taxon>
        <taxon>Microbotryomycetes</taxon>
        <taxon>Sporidiobolales</taxon>
        <taxon>Sporidiobolaceae</taxon>
        <taxon>Rhodotorula</taxon>
    </lineage>
</organism>
<evidence type="ECO:0000256" key="5">
    <source>
        <dbReference type="ARBA" id="ARBA00022679"/>
    </source>
</evidence>
<keyword evidence="5 12" id="KW-0808">Transferase</keyword>
<comment type="function">
    <text evidence="1 12">Mannosylates Man(2)GlcNAc(2)-dolichol diphosphate and Man(1)GlcNAc(2)-dolichol diphosphate to form Man(3)GlcNAc(2)-dolichol diphosphate.</text>
</comment>
<evidence type="ECO:0000256" key="12">
    <source>
        <dbReference type="RuleBase" id="RU367136"/>
    </source>
</evidence>
<dbReference type="EMBL" id="SOZI01000059">
    <property type="protein sequence ID" value="TNY20719.1"/>
    <property type="molecule type" value="Genomic_DNA"/>
</dbReference>
<keyword evidence="8 12" id="KW-1133">Transmembrane helix</keyword>
<dbReference type="UniPathway" id="UPA00378"/>
<dbReference type="PANTHER" id="PTHR45918:SF1">
    <property type="entry name" value="ALPHA-1,3_1,6-MANNOSYLTRANSFERASE ALG2"/>
    <property type="match status" value="1"/>
</dbReference>
<comment type="catalytic activity">
    <reaction evidence="10 12">
        <text>a beta-D-Man-(1-&gt;4)-beta-D-GlcNAc-(1-&gt;4)-alpha-D-GlcNAc-diphospho-di-trans,poly-cis-dolichol + GDP-alpha-D-mannose = an alpha-D-Man-(1-&gt;3)-beta-D-Man-(1-&gt;4)-beta-D-GlcNAc-(1-&gt;4)-alpha-D-GlcNAc-diphospho-di-trans,poly-cis-dolichol + GDP + H(+)</text>
        <dbReference type="Rhea" id="RHEA:29515"/>
        <dbReference type="Rhea" id="RHEA-COMP:19511"/>
        <dbReference type="Rhea" id="RHEA-COMP:19513"/>
        <dbReference type="ChEBI" id="CHEBI:15378"/>
        <dbReference type="ChEBI" id="CHEBI:57527"/>
        <dbReference type="ChEBI" id="CHEBI:58189"/>
        <dbReference type="ChEBI" id="CHEBI:58472"/>
        <dbReference type="ChEBI" id="CHEBI:132510"/>
        <dbReference type="EC" id="2.4.1.132"/>
    </reaction>
    <physiologicalReaction direction="left-to-right" evidence="10 12">
        <dbReference type="Rhea" id="RHEA:29516"/>
    </physiologicalReaction>
</comment>
<keyword evidence="7 12" id="KW-0256">Endoplasmic reticulum</keyword>
<protein>
    <recommendedName>
        <fullName evidence="12">Alpha-1,3/1,6-mannosyltransferase ALG2</fullName>
        <ecNumber evidence="12">2.4.1.132</ecNumber>
        <ecNumber evidence="12">2.4.1.257</ecNumber>
    </recommendedName>
    <alternativeName>
        <fullName evidence="12">GDP-Man:Man(1)GlcNAc(2)-PP-Dol alpha-1,3-mannosyltransferase</fullName>
    </alternativeName>
</protein>
<comment type="catalytic activity">
    <reaction evidence="11 12">
        <text>an alpha-D-Man-(1-&gt;3)-beta-D-Man-(1-&gt;4)-beta-D-GlcNAc-(1-&gt;4)-alpha-D-GlcNAc-diphospho-di-trans,poly-cis-dolichol + GDP-alpha-D-mannose = an alpha-D-Man-(1-&gt;3)-[alpha-D-Man-(1-&gt;6)]-beta-D-Man-(1-&gt;4)-beta-D-GlcNAc-(1-&gt;4)-alpha-D-GlcNAc-diphospho-di-trans,poly-cis-dolichol + GDP + H(+)</text>
        <dbReference type="Rhea" id="RHEA:29519"/>
        <dbReference type="Rhea" id="RHEA-COMP:19513"/>
        <dbReference type="Rhea" id="RHEA-COMP:19515"/>
        <dbReference type="ChEBI" id="CHEBI:15378"/>
        <dbReference type="ChEBI" id="CHEBI:57527"/>
        <dbReference type="ChEBI" id="CHEBI:58189"/>
        <dbReference type="ChEBI" id="CHEBI:132510"/>
        <dbReference type="ChEBI" id="CHEBI:132511"/>
        <dbReference type="EC" id="2.4.1.257"/>
    </reaction>
    <physiologicalReaction direction="left-to-right" evidence="11 12">
        <dbReference type="Rhea" id="RHEA:29520"/>
    </physiologicalReaction>
</comment>
<evidence type="ECO:0000256" key="8">
    <source>
        <dbReference type="ARBA" id="ARBA00022989"/>
    </source>
</evidence>
<comment type="caution">
    <text evidence="15">The sequence shown here is derived from an EMBL/GenBank/DDBJ whole genome shotgun (WGS) entry which is preliminary data.</text>
</comment>
<evidence type="ECO:0000256" key="7">
    <source>
        <dbReference type="ARBA" id="ARBA00022824"/>
    </source>
</evidence>
<evidence type="ECO:0000256" key="6">
    <source>
        <dbReference type="ARBA" id="ARBA00022692"/>
    </source>
</evidence>
<reference evidence="15 16" key="1">
    <citation type="submission" date="2019-03" db="EMBL/GenBank/DDBJ databases">
        <title>Rhodosporidium diobovatum UCD-FST 08-225 genome sequencing, assembly, and annotation.</title>
        <authorList>
            <person name="Fakankun I.U."/>
            <person name="Fristensky B."/>
            <person name="Levin D.B."/>
        </authorList>
    </citation>
    <scope>NUCLEOTIDE SEQUENCE [LARGE SCALE GENOMIC DNA]</scope>
    <source>
        <strain evidence="15 16">UCD-FST 08-225</strain>
    </source>
</reference>
<dbReference type="EC" id="2.4.1.132" evidence="12"/>
<feature type="transmembrane region" description="Helical" evidence="12">
    <location>
        <begin position="539"/>
        <end position="559"/>
    </location>
</feature>
<dbReference type="PANTHER" id="PTHR45918">
    <property type="entry name" value="ALPHA-1,3/1,6-MANNOSYLTRANSFERASE ALG2"/>
    <property type="match status" value="1"/>
</dbReference>
<evidence type="ECO:0000259" key="14">
    <source>
        <dbReference type="Pfam" id="PF13439"/>
    </source>
</evidence>
<dbReference type="InterPro" id="IPR028098">
    <property type="entry name" value="Glyco_trans_4-like_N"/>
</dbReference>
<dbReference type="SUPFAM" id="SSF53756">
    <property type="entry name" value="UDP-Glycosyltransferase/glycogen phosphorylase"/>
    <property type="match status" value="1"/>
</dbReference>
<name>A0A5C5FWQ1_9BASI</name>
<dbReference type="STRING" id="5288.A0A5C5FWQ1"/>
<dbReference type="Proteomes" id="UP000311382">
    <property type="component" value="Unassembled WGS sequence"/>
</dbReference>
<evidence type="ECO:0000313" key="15">
    <source>
        <dbReference type="EMBL" id="TNY20719.1"/>
    </source>
</evidence>
<evidence type="ECO:0000256" key="2">
    <source>
        <dbReference type="ARBA" id="ARBA00004586"/>
    </source>
</evidence>
<feature type="domain" description="Glycosyl transferase family 1" evidence="13">
    <location>
        <begin position="390"/>
        <end position="501"/>
    </location>
</feature>